<comment type="caution">
    <text evidence="4">The sequence shown here is derived from an EMBL/GenBank/DDBJ whole genome shotgun (WGS) entry which is preliminary data.</text>
</comment>
<gene>
    <name evidence="4" type="ORF">JKP88DRAFT_132176</name>
</gene>
<dbReference type="InterPro" id="IPR022790">
    <property type="entry name" value="GH26_dom"/>
</dbReference>
<dbReference type="EMBL" id="JAFCMP010000290">
    <property type="protein sequence ID" value="KAG5181832.1"/>
    <property type="molecule type" value="Genomic_DNA"/>
</dbReference>
<evidence type="ECO:0000313" key="4">
    <source>
        <dbReference type="EMBL" id="KAG5181832.1"/>
    </source>
</evidence>
<evidence type="ECO:0000259" key="3">
    <source>
        <dbReference type="PROSITE" id="PS51764"/>
    </source>
</evidence>
<protein>
    <submittedName>
        <fullName evidence="4">Glycoside hydrolase superfamily</fullName>
    </submittedName>
</protein>
<dbReference type="PROSITE" id="PS51764">
    <property type="entry name" value="GH26"/>
    <property type="match status" value="1"/>
</dbReference>
<keyword evidence="2" id="KW-0326">Glycosidase</keyword>
<feature type="non-terminal residue" evidence="4">
    <location>
        <position position="216"/>
    </location>
</feature>
<evidence type="ECO:0000313" key="5">
    <source>
        <dbReference type="Proteomes" id="UP000664859"/>
    </source>
</evidence>
<keyword evidence="1 4" id="KW-0378">Hydrolase</keyword>
<keyword evidence="5" id="KW-1185">Reference proteome</keyword>
<dbReference type="AlphaFoldDB" id="A0A835YUE1"/>
<dbReference type="Proteomes" id="UP000664859">
    <property type="component" value="Unassembled WGS sequence"/>
</dbReference>
<feature type="non-terminal residue" evidence="4">
    <location>
        <position position="1"/>
    </location>
</feature>
<dbReference type="GO" id="GO:0004553">
    <property type="term" value="F:hydrolase activity, hydrolyzing O-glycosyl compounds"/>
    <property type="evidence" value="ECO:0007669"/>
    <property type="project" value="InterPro"/>
</dbReference>
<accession>A0A835YUE1</accession>
<name>A0A835YUE1_9STRA</name>
<reference evidence="4" key="1">
    <citation type="submission" date="2021-02" db="EMBL/GenBank/DDBJ databases">
        <title>First Annotated Genome of the Yellow-green Alga Tribonema minus.</title>
        <authorList>
            <person name="Mahan K.M."/>
        </authorList>
    </citation>
    <scope>NUCLEOTIDE SEQUENCE</scope>
    <source>
        <strain evidence="4">UTEX B ZZ1240</strain>
    </source>
</reference>
<proteinExistence type="predicted"/>
<organism evidence="4 5">
    <name type="scientific">Tribonema minus</name>
    <dbReference type="NCBI Taxonomy" id="303371"/>
    <lineage>
        <taxon>Eukaryota</taxon>
        <taxon>Sar</taxon>
        <taxon>Stramenopiles</taxon>
        <taxon>Ochrophyta</taxon>
        <taxon>PX clade</taxon>
        <taxon>Xanthophyceae</taxon>
        <taxon>Tribonematales</taxon>
        <taxon>Tribonemataceae</taxon>
        <taxon>Tribonema</taxon>
    </lineage>
</organism>
<dbReference type="InterPro" id="IPR017853">
    <property type="entry name" value="GH"/>
</dbReference>
<evidence type="ECO:0000256" key="2">
    <source>
        <dbReference type="ARBA" id="ARBA00023295"/>
    </source>
</evidence>
<dbReference type="Gene3D" id="3.20.20.80">
    <property type="entry name" value="Glycosidases"/>
    <property type="match status" value="1"/>
</dbReference>
<sequence length="216" mass="24611">IQGEFDDALRAFAQETTVRGRGFWVRTLHEFNGDWYPWGILYEYQGDRGNSRSQLRDAFAHVITLFREEGSPVKFQLDINANNGKADKRPFSAFWPGTDGLDAVSITSYNRAYSTPDHQYSESFAAGFADAYQQVSELTDLPIWVAETATSSSHTDKPAWILDAWESIALDFPRVVQVTWFLSNKVNEGYLTDWDLNTEADVRAFVDGFLLMRQLT</sequence>
<evidence type="ECO:0000256" key="1">
    <source>
        <dbReference type="ARBA" id="ARBA00022801"/>
    </source>
</evidence>
<feature type="domain" description="GH26" evidence="3">
    <location>
        <begin position="1"/>
        <end position="215"/>
    </location>
</feature>
<dbReference type="SUPFAM" id="SSF51445">
    <property type="entry name" value="(Trans)glycosidases"/>
    <property type="match status" value="1"/>
</dbReference>